<gene>
    <name evidence="2" type="ORF">KTN04_11905</name>
</gene>
<evidence type="ECO:0000313" key="2">
    <source>
        <dbReference type="EMBL" id="MBV0934044.1"/>
    </source>
</evidence>
<feature type="domain" description="DUF4351" evidence="1">
    <location>
        <begin position="240"/>
        <end position="279"/>
    </location>
</feature>
<protein>
    <submittedName>
        <fullName evidence="2">DUF4351 domain-containing protein</fullName>
    </submittedName>
</protein>
<evidence type="ECO:0000313" key="3">
    <source>
        <dbReference type="Proteomes" id="UP000755551"/>
    </source>
</evidence>
<dbReference type="RefSeq" id="WP_217335454.1">
    <property type="nucleotide sequence ID" value="NZ_JAHQZT010000015.1"/>
</dbReference>
<keyword evidence="3" id="KW-1185">Reference proteome</keyword>
<dbReference type="PANTHER" id="PTHR35586:SF1">
    <property type="entry name" value="SLL1691 PROTEIN"/>
    <property type="match status" value="1"/>
</dbReference>
<proteinExistence type="predicted"/>
<dbReference type="PANTHER" id="PTHR35586">
    <property type="entry name" value="SLL1691 PROTEIN"/>
    <property type="match status" value="1"/>
</dbReference>
<comment type="caution">
    <text evidence="2">The sequence shown here is derived from an EMBL/GenBank/DDBJ whole genome shotgun (WGS) entry which is preliminary data.</text>
</comment>
<organism evidence="2 3">
    <name type="scientific">Marinobacterium weihaiense</name>
    <dbReference type="NCBI Taxonomy" id="2851016"/>
    <lineage>
        <taxon>Bacteria</taxon>
        <taxon>Pseudomonadati</taxon>
        <taxon>Pseudomonadota</taxon>
        <taxon>Gammaproteobacteria</taxon>
        <taxon>Oceanospirillales</taxon>
        <taxon>Oceanospirillaceae</taxon>
        <taxon>Marinobacterium</taxon>
    </lineage>
</organism>
<name>A0ABS6MCM0_9GAMM</name>
<sequence length="296" mass="35017">MSHDQNFKNLILDYPREALEFFAADEAAKIDASARILPLRQEQLKERLGDRFHELDVPLLVEWPDDKREALLFILEEESDPRRFSIHRLAHYCLHLAEMLNTERVVPVVIFLRDGAVPDRLELGGDRHTYLSFRYLACHLPRLDWQEYRDSQNLTARLNLPNMHYAPERRVEVYAHAVRGLFELEPDPEKQIKYIDFIDIYTALEPDELERYCQEYSEDVQKMSSFAKRHLEQGRQEGMQQGMQQGEARILLRQMERKFGKVSVEVRQRINQADESTLLEWSERILTANSPEEVLH</sequence>
<evidence type="ECO:0000259" key="1">
    <source>
        <dbReference type="Pfam" id="PF14261"/>
    </source>
</evidence>
<dbReference type="InterPro" id="IPR025587">
    <property type="entry name" value="DUF4351"/>
</dbReference>
<reference evidence="2 3" key="1">
    <citation type="submission" date="2021-06" db="EMBL/GenBank/DDBJ databases">
        <title>Bacterium isolated from marine sediment.</title>
        <authorList>
            <person name="Zhu K.-L."/>
            <person name="Du Z.-J."/>
            <person name="Liang Q.-Y."/>
        </authorList>
    </citation>
    <scope>NUCLEOTIDE SEQUENCE [LARGE SCALE GENOMIC DNA]</scope>
    <source>
        <strain evidence="2 3">A346</strain>
    </source>
</reference>
<accession>A0ABS6MCM0</accession>
<dbReference type="Pfam" id="PF14261">
    <property type="entry name" value="DUF4351"/>
    <property type="match status" value="1"/>
</dbReference>
<dbReference type="Proteomes" id="UP000755551">
    <property type="component" value="Unassembled WGS sequence"/>
</dbReference>
<dbReference type="EMBL" id="JAHQZT010000015">
    <property type="protein sequence ID" value="MBV0934044.1"/>
    <property type="molecule type" value="Genomic_DNA"/>
</dbReference>